<dbReference type="PROSITE" id="PS51464">
    <property type="entry name" value="SIS"/>
    <property type="match status" value="1"/>
</dbReference>
<dbReference type="InterPro" id="IPR050099">
    <property type="entry name" value="SIS_GmhA/DiaA_subfam"/>
</dbReference>
<organism evidence="2 3">
    <name type="scientific">Candidatus Woykebacteria bacterium GWA1_44_8</name>
    <dbReference type="NCBI Taxonomy" id="1802591"/>
    <lineage>
        <taxon>Bacteria</taxon>
        <taxon>Candidatus Woykeibacteriota</taxon>
    </lineage>
</organism>
<proteinExistence type="predicted"/>
<dbReference type="InterPro" id="IPR035461">
    <property type="entry name" value="GmhA/DiaA"/>
</dbReference>
<dbReference type="GO" id="GO:0097367">
    <property type="term" value="F:carbohydrate derivative binding"/>
    <property type="evidence" value="ECO:0007669"/>
    <property type="project" value="InterPro"/>
</dbReference>
<sequence>MLKSYYTQEYLEGAKSVIEKLSVEDIDKTIELLLEVKKKGGRLFLLGVGGSAGNCSHAVNDFRKIAGIEAYTPIDNVSELTARTNDDGWDSVFVEWLKGSNLTKNDAVMVLSVGGGNKEKNISANIVSALDYAKKIGATILGIVSREGGHTKKLADVCIMVPVVSDKMITPFAEGFQTVIWHGIVNYPGFKEDKI</sequence>
<dbReference type="Proteomes" id="UP000176299">
    <property type="component" value="Unassembled WGS sequence"/>
</dbReference>
<dbReference type="CDD" id="cd05006">
    <property type="entry name" value="SIS_GmhA"/>
    <property type="match status" value="1"/>
</dbReference>
<reference evidence="2 3" key="1">
    <citation type="journal article" date="2016" name="Nat. Commun.">
        <title>Thousands of microbial genomes shed light on interconnected biogeochemical processes in an aquifer system.</title>
        <authorList>
            <person name="Anantharaman K."/>
            <person name="Brown C.T."/>
            <person name="Hug L.A."/>
            <person name="Sharon I."/>
            <person name="Castelle C.J."/>
            <person name="Probst A.J."/>
            <person name="Thomas B.C."/>
            <person name="Singh A."/>
            <person name="Wilkins M.J."/>
            <person name="Karaoz U."/>
            <person name="Brodie E.L."/>
            <person name="Williams K.H."/>
            <person name="Hubbard S.S."/>
            <person name="Banfield J.F."/>
        </authorList>
    </citation>
    <scope>NUCLEOTIDE SEQUENCE [LARGE SCALE GENOMIC DNA]</scope>
</reference>
<dbReference type="InterPro" id="IPR001347">
    <property type="entry name" value="SIS_dom"/>
</dbReference>
<protein>
    <submittedName>
        <fullName evidence="2">Sugar isomerase</fullName>
    </submittedName>
</protein>
<keyword evidence="2" id="KW-0413">Isomerase</keyword>
<name>A0A1G1W1Z5_9BACT</name>
<evidence type="ECO:0000259" key="1">
    <source>
        <dbReference type="PROSITE" id="PS51464"/>
    </source>
</evidence>
<dbReference type="Pfam" id="PF13580">
    <property type="entry name" value="SIS_2"/>
    <property type="match status" value="1"/>
</dbReference>
<dbReference type="GO" id="GO:0016853">
    <property type="term" value="F:isomerase activity"/>
    <property type="evidence" value="ECO:0007669"/>
    <property type="project" value="UniProtKB-KW"/>
</dbReference>
<dbReference type="PANTHER" id="PTHR30390">
    <property type="entry name" value="SEDOHEPTULOSE 7-PHOSPHATE ISOMERASE / DNAA INITIATOR-ASSOCIATING FACTOR FOR REPLICATION INITIATION"/>
    <property type="match status" value="1"/>
</dbReference>
<evidence type="ECO:0000313" key="3">
    <source>
        <dbReference type="Proteomes" id="UP000176299"/>
    </source>
</evidence>
<evidence type="ECO:0000313" key="2">
    <source>
        <dbReference type="EMBL" id="OGY21682.1"/>
    </source>
</evidence>
<dbReference type="GO" id="GO:1901135">
    <property type="term" value="P:carbohydrate derivative metabolic process"/>
    <property type="evidence" value="ECO:0007669"/>
    <property type="project" value="InterPro"/>
</dbReference>
<dbReference type="STRING" id="1802591.A2113_03955"/>
<dbReference type="SUPFAM" id="SSF53697">
    <property type="entry name" value="SIS domain"/>
    <property type="match status" value="1"/>
</dbReference>
<comment type="caution">
    <text evidence="2">The sequence shown here is derived from an EMBL/GenBank/DDBJ whole genome shotgun (WGS) entry which is preliminary data.</text>
</comment>
<dbReference type="PANTHER" id="PTHR30390:SF6">
    <property type="entry name" value="DNAA INITIATOR-ASSOCIATING PROTEIN DIAA"/>
    <property type="match status" value="1"/>
</dbReference>
<dbReference type="AlphaFoldDB" id="A0A1G1W1Z5"/>
<gene>
    <name evidence="2" type="ORF">A2113_03955</name>
</gene>
<dbReference type="EMBL" id="MHCN01000011">
    <property type="protein sequence ID" value="OGY21682.1"/>
    <property type="molecule type" value="Genomic_DNA"/>
</dbReference>
<accession>A0A1G1W1Z5</accession>
<dbReference type="InterPro" id="IPR046348">
    <property type="entry name" value="SIS_dom_sf"/>
</dbReference>
<feature type="domain" description="SIS" evidence="1">
    <location>
        <begin position="33"/>
        <end position="195"/>
    </location>
</feature>
<dbReference type="Gene3D" id="3.40.50.10490">
    <property type="entry name" value="Glucose-6-phosphate isomerase like protein, domain 1"/>
    <property type="match status" value="1"/>
</dbReference>